<organism evidence="11 12">
    <name type="scientific">Zobellella aerophila</name>
    <dbReference type="NCBI Taxonomy" id="870480"/>
    <lineage>
        <taxon>Bacteria</taxon>
        <taxon>Pseudomonadati</taxon>
        <taxon>Pseudomonadota</taxon>
        <taxon>Gammaproteobacteria</taxon>
        <taxon>Aeromonadales</taxon>
        <taxon>Aeromonadaceae</taxon>
        <taxon>Zobellella</taxon>
    </lineage>
</organism>
<dbReference type="Pfam" id="PF00497">
    <property type="entry name" value="SBP_bac_3"/>
    <property type="match status" value="1"/>
</dbReference>
<dbReference type="SMART" id="SM00062">
    <property type="entry name" value="PBPb"/>
    <property type="match status" value="1"/>
</dbReference>
<dbReference type="CDD" id="cd01009">
    <property type="entry name" value="PBP2_YfhD_N"/>
    <property type="match status" value="1"/>
</dbReference>
<evidence type="ECO:0000256" key="8">
    <source>
        <dbReference type="HAMAP-Rule" id="MF_02016"/>
    </source>
</evidence>
<evidence type="ECO:0000256" key="9">
    <source>
        <dbReference type="SAM" id="MobiDB-lite"/>
    </source>
</evidence>
<dbReference type="RefSeq" id="WP_344953500.1">
    <property type="nucleotide sequence ID" value="NZ_BAABCX010000001.1"/>
</dbReference>
<feature type="compositionally biased region" description="Polar residues" evidence="9">
    <location>
        <begin position="453"/>
        <end position="462"/>
    </location>
</feature>
<comment type="domain">
    <text evidence="8">The N-terminal domain does not have lytic activity and probably modulates enzymatic activity. The C-terminal domain is the catalytic active domain.</text>
</comment>
<feature type="region of interest" description="Disordered" evidence="9">
    <location>
        <begin position="453"/>
        <end position="474"/>
    </location>
</feature>
<dbReference type="PANTHER" id="PTHR35936">
    <property type="entry name" value="MEMBRANE-BOUND LYTIC MUREIN TRANSGLYCOSYLASE F"/>
    <property type="match status" value="1"/>
</dbReference>
<dbReference type="Gene3D" id="3.40.190.10">
    <property type="entry name" value="Periplasmic binding protein-like II"/>
    <property type="match status" value="2"/>
</dbReference>
<keyword evidence="12" id="KW-1185">Reference proteome</keyword>
<comment type="similarity">
    <text evidence="2">Belongs to the bacterial solute-binding protein 3 family.</text>
</comment>
<protein>
    <recommendedName>
        <fullName evidence="8">Membrane-bound lytic murein transglycosylase F</fullName>
        <ecNumber evidence="8">4.2.2.n1</ecNumber>
    </recommendedName>
    <alternativeName>
        <fullName evidence="8">Murein lyase F</fullName>
    </alternativeName>
</protein>
<comment type="catalytic activity">
    <reaction evidence="8">
        <text>Exolytic cleavage of the (1-&gt;4)-beta-glycosidic linkage between N-acetylmuramic acid (MurNAc) and N-acetylglucosamine (GlcNAc) residues in peptidoglycan, from either the reducing or the non-reducing ends of the peptidoglycan chains, with concomitant formation of a 1,6-anhydrobond in the MurNAc residue.</text>
        <dbReference type="EC" id="4.2.2.n1"/>
    </reaction>
</comment>
<comment type="similarity">
    <text evidence="8">In the N-terminal section; belongs to the bacterial solute-binding protein 3 family.</text>
</comment>
<dbReference type="PROSITE" id="PS00922">
    <property type="entry name" value="TRANSGLYCOSYLASE"/>
    <property type="match status" value="1"/>
</dbReference>
<reference evidence="12" key="1">
    <citation type="journal article" date="2019" name="Int. J. Syst. Evol. Microbiol.">
        <title>The Global Catalogue of Microorganisms (GCM) 10K type strain sequencing project: providing services to taxonomists for standard genome sequencing and annotation.</title>
        <authorList>
            <consortium name="The Broad Institute Genomics Platform"/>
            <consortium name="The Broad Institute Genome Sequencing Center for Infectious Disease"/>
            <person name="Wu L."/>
            <person name="Ma J."/>
        </authorList>
    </citation>
    <scope>NUCLEOTIDE SEQUENCE [LARGE SCALE GENOMIC DNA]</scope>
    <source>
        <strain evidence="12">JCM 17110</strain>
    </source>
</reference>
<evidence type="ECO:0000256" key="3">
    <source>
        <dbReference type="ARBA" id="ARBA00022729"/>
    </source>
</evidence>
<dbReference type="PANTHER" id="PTHR35936:SF32">
    <property type="entry name" value="MEMBRANE-BOUND LYTIC MUREIN TRANSGLYCOSYLASE F"/>
    <property type="match status" value="1"/>
</dbReference>
<proteinExistence type="inferred from homology"/>
<dbReference type="EC" id="4.2.2.n1" evidence="8"/>
<evidence type="ECO:0000313" key="12">
    <source>
        <dbReference type="Proteomes" id="UP001500795"/>
    </source>
</evidence>
<comment type="caution">
    <text evidence="8">Lacks conserved residue(s) required for the propagation of feature annotation.</text>
</comment>
<evidence type="ECO:0000256" key="7">
    <source>
        <dbReference type="ARBA" id="ARBA00023316"/>
    </source>
</evidence>
<sequence length="474" mass="54616" precursor="true">MQCINRLSRLTLLLGALLLSACDVKENIPNQQAGIIARGELRVGTLYHPLYYFIRKQGEDGLDYELARQFAERLGVRLTMVPAYHLDELFGLLDEGKVDILAAGLINTPLRRQHYRFGPSYYEVAQTLAYRKGQPRPTELGQITGGLRVLAGSSQAEWLHRLGPDYPELRWETRREADAEELLRQVAEGDTDFTLVEDTLLARTQRYYPNIAAAFTLSEPLPVAWVLEQRTDDSLYSSMLDFFDERQADGTLARLNEKYFGHIQDFDYVDTRTFLRRTEDRLPRFRPLFERHAGKLDWRLLAAVSYQESHWDPQARSYTGVRGMMMLTEDTAKLMGVADRLDPEQSIRGGAQYLGQLKARLPDSIPEDERIWFALAAYNMGLGHLLDVRRLTKKRGQDPNAWAQVKENLVLLHQPKWYRQTRHGYARGREALHFVNNIRQYYHSLQWLNGPQTDPGINTVRNEPQADSPLPSEI</sequence>
<name>A0ABP6V0E8_9GAMM</name>
<keyword evidence="7 8" id="KW-0961">Cell wall biogenesis/degradation</keyword>
<dbReference type="InterPro" id="IPR023703">
    <property type="entry name" value="MltF"/>
</dbReference>
<dbReference type="Pfam" id="PF01464">
    <property type="entry name" value="SLT"/>
    <property type="match status" value="1"/>
</dbReference>
<comment type="caution">
    <text evidence="11">The sequence shown here is derived from an EMBL/GenBank/DDBJ whole genome shotgun (WGS) entry which is preliminary data.</text>
</comment>
<evidence type="ECO:0000313" key="11">
    <source>
        <dbReference type="EMBL" id="GAA3525799.1"/>
    </source>
</evidence>
<feature type="domain" description="Solute-binding protein family 3/N-terminal" evidence="10">
    <location>
        <begin position="40"/>
        <end position="263"/>
    </location>
</feature>
<feature type="region of interest" description="LT domain" evidence="8">
    <location>
        <begin position="264"/>
        <end position="474"/>
    </location>
</feature>
<feature type="chain" id="PRO_5044930547" description="Membrane-bound lytic murein transglycosylase F" evidence="8">
    <location>
        <begin position="22"/>
        <end position="474"/>
    </location>
</feature>
<dbReference type="Gene3D" id="1.10.530.10">
    <property type="match status" value="1"/>
</dbReference>
<dbReference type="EMBL" id="BAABCX010000001">
    <property type="protein sequence ID" value="GAA3525799.1"/>
    <property type="molecule type" value="Genomic_DNA"/>
</dbReference>
<keyword evidence="6 8" id="KW-0456">Lyase</keyword>
<evidence type="ECO:0000256" key="6">
    <source>
        <dbReference type="ARBA" id="ARBA00023239"/>
    </source>
</evidence>
<dbReference type="InterPro" id="IPR023346">
    <property type="entry name" value="Lysozyme-like_dom_sf"/>
</dbReference>
<evidence type="ECO:0000259" key="10">
    <source>
        <dbReference type="SMART" id="SM00062"/>
    </source>
</evidence>
<feature type="active site" evidence="8">
    <location>
        <position position="308"/>
    </location>
</feature>
<gene>
    <name evidence="8 11" type="primary">mltF</name>
    <name evidence="11" type="ORF">GCM10022394_01000</name>
</gene>
<evidence type="ECO:0000256" key="2">
    <source>
        <dbReference type="ARBA" id="ARBA00010333"/>
    </source>
</evidence>
<evidence type="ECO:0000256" key="4">
    <source>
        <dbReference type="ARBA" id="ARBA00023136"/>
    </source>
</evidence>
<dbReference type="HAMAP" id="MF_02016">
    <property type="entry name" value="MltF"/>
    <property type="match status" value="1"/>
</dbReference>
<dbReference type="PROSITE" id="PS51257">
    <property type="entry name" value="PROKAR_LIPOPROTEIN"/>
    <property type="match status" value="1"/>
</dbReference>
<feature type="signal peptide" evidence="8">
    <location>
        <begin position="1"/>
        <end position="21"/>
    </location>
</feature>
<evidence type="ECO:0000256" key="5">
    <source>
        <dbReference type="ARBA" id="ARBA00023237"/>
    </source>
</evidence>
<dbReference type="NCBIfam" id="NF008112">
    <property type="entry name" value="PRK10859.1"/>
    <property type="match status" value="1"/>
</dbReference>
<keyword evidence="4 8" id="KW-0472">Membrane</keyword>
<evidence type="ECO:0000256" key="1">
    <source>
        <dbReference type="ARBA" id="ARBA00007734"/>
    </source>
</evidence>
<dbReference type="Proteomes" id="UP001500795">
    <property type="component" value="Unassembled WGS sequence"/>
</dbReference>
<comment type="similarity">
    <text evidence="1">Belongs to the transglycosylase Slt family.</text>
</comment>
<dbReference type="CDD" id="cd13403">
    <property type="entry name" value="MLTF-like"/>
    <property type="match status" value="1"/>
</dbReference>
<comment type="similarity">
    <text evidence="8">In the C-terminal section; belongs to the transglycosylase Slt family.</text>
</comment>
<dbReference type="SUPFAM" id="SSF53955">
    <property type="entry name" value="Lysozyme-like"/>
    <property type="match status" value="1"/>
</dbReference>
<keyword evidence="5 8" id="KW-0998">Cell outer membrane</keyword>
<dbReference type="SUPFAM" id="SSF53850">
    <property type="entry name" value="Periplasmic binding protein-like II"/>
    <property type="match status" value="1"/>
</dbReference>
<keyword evidence="3 8" id="KW-0732">Signal</keyword>
<accession>A0ABP6V0E8</accession>
<comment type="subcellular location">
    <subcellularLocation>
        <location evidence="8">Cell outer membrane</location>
        <topology evidence="8">Peripheral membrane protein</topology>
    </subcellularLocation>
    <text evidence="8">Attached to the inner leaflet of the outer membrane.</text>
</comment>
<dbReference type="InterPro" id="IPR000189">
    <property type="entry name" value="Transglyc_AS"/>
</dbReference>
<dbReference type="InterPro" id="IPR008258">
    <property type="entry name" value="Transglycosylase_SLT_dom_1"/>
</dbReference>
<dbReference type="InterPro" id="IPR001638">
    <property type="entry name" value="Solute-binding_3/MltF_N"/>
</dbReference>
<comment type="function">
    <text evidence="8">Murein-degrading enzyme that degrades murein glycan strands and insoluble, high-molecular weight murein sacculi, with the concomitant formation of a 1,6-anhydromuramoyl product. Lytic transglycosylases (LTs) play an integral role in the metabolism of the peptidoglycan (PG) sacculus. Their lytic action creates space within the PG sacculus to allow for its expansion as well as for the insertion of various structures such as secretion systems and flagella.</text>
</comment>